<evidence type="ECO:0000259" key="2">
    <source>
        <dbReference type="Pfam" id="PF00535"/>
    </source>
</evidence>
<keyword evidence="5" id="KW-1185">Reference proteome</keyword>
<protein>
    <submittedName>
        <fullName evidence="4">Putative two-domain glycosyltransferase</fullName>
    </submittedName>
</protein>
<dbReference type="GO" id="GO:0016740">
    <property type="term" value="F:transferase activity"/>
    <property type="evidence" value="ECO:0007669"/>
    <property type="project" value="UniProtKB-KW"/>
</dbReference>
<dbReference type="AlphaFoldDB" id="L8J5F6"/>
<dbReference type="EMBL" id="AMZO01000033">
    <property type="protein sequence ID" value="ELR63996.1"/>
    <property type="molecule type" value="Genomic_DNA"/>
</dbReference>
<name>L8J5F6_9GAMM</name>
<evidence type="ECO:0000259" key="3">
    <source>
        <dbReference type="Pfam" id="PF02709"/>
    </source>
</evidence>
<reference evidence="4 5" key="1">
    <citation type="submission" date="2012-12" db="EMBL/GenBank/DDBJ databases">
        <title>Genome Assembly of Photobacterium sp. AK15.</title>
        <authorList>
            <person name="Khatri I."/>
            <person name="Vaidya B."/>
            <person name="Srinivas T.N.R."/>
            <person name="Subramanian S."/>
            <person name="Pinnaka A."/>
        </authorList>
    </citation>
    <scope>NUCLEOTIDE SEQUENCE [LARGE SCALE GENOMIC DNA]</scope>
    <source>
        <strain evidence="4 5">AK15</strain>
    </source>
</reference>
<sequence length="270" mass="31130">MIKASIIISFYNNLYALEKILIALENQNDGSFEAIISDDGSNQESIDEIKTYSDRFSFPIQHIWHEDKGFRKNRILNKSVIAAKNEYLIFIDADCVPQAHFVADHLQNAQKNTTLSGRRADISQKISEKINNEHPELFFKRNFWSILLDYLLGNGKNIEKGIRVSNSFISKQLNKKEKGIVGCNFSLFKKDILKINGFDERYEGAGIGEDSDVEFRLKLAGIQVKNLFYLANQIHIYHEELPRPCHNHELFSQVKKLKQAYTPFGIKKTQ</sequence>
<dbReference type="Pfam" id="PF02709">
    <property type="entry name" value="Glyco_transf_7C"/>
    <property type="match status" value="1"/>
</dbReference>
<dbReference type="SUPFAM" id="SSF53448">
    <property type="entry name" value="Nucleotide-diphospho-sugar transferases"/>
    <property type="match status" value="1"/>
</dbReference>
<dbReference type="OrthoDB" id="9801954at2"/>
<dbReference type="Gene3D" id="3.90.550.10">
    <property type="entry name" value="Spore Coat Polysaccharide Biosynthesis Protein SpsA, Chain A"/>
    <property type="match status" value="1"/>
</dbReference>
<organism evidence="4 5">
    <name type="scientific">Photobacterium marinum</name>
    <dbReference type="NCBI Taxonomy" id="1056511"/>
    <lineage>
        <taxon>Bacteria</taxon>
        <taxon>Pseudomonadati</taxon>
        <taxon>Pseudomonadota</taxon>
        <taxon>Gammaproteobacteria</taxon>
        <taxon>Vibrionales</taxon>
        <taxon>Vibrionaceae</taxon>
        <taxon>Photobacterium</taxon>
    </lineage>
</organism>
<dbReference type="InterPro" id="IPR001173">
    <property type="entry name" value="Glyco_trans_2-like"/>
</dbReference>
<proteinExistence type="predicted"/>
<accession>L8J5F6</accession>
<evidence type="ECO:0000256" key="1">
    <source>
        <dbReference type="ARBA" id="ARBA00022679"/>
    </source>
</evidence>
<feature type="domain" description="Galactosyltransferase C-terminal" evidence="3">
    <location>
        <begin position="172"/>
        <end position="239"/>
    </location>
</feature>
<dbReference type="Proteomes" id="UP000011134">
    <property type="component" value="Unassembled WGS sequence"/>
</dbReference>
<comment type="caution">
    <text evidence="4">The sequence shown here is derived from an EMBL/GenBank/DDBJ whole genome shotgun (WGS) entry which is preliminary data.</text>
</comment>
<dbReference type="RefSeq" id="WP_007469407.1">
    <property type="nucleotide sequence ID" value="NZ_AMZO01000033.1"/>
</dbReference>
<dbReference type="PANTHER" id="PTHR43685">
    <property type="entry name" value="GLYCOSYLTRANSFERASE"/>
    <property type="match status" value="1"/>
</dbReference>
<evidence type="ECO:0000313" key="4">
    <source>
        <dbReference type="EMBL" id="ELR63996.1"/>
    </source>
</evidence>
<dbReference type="InterPro" id="IPR027791">
    <property type="entry name" value="Galactosyl_T_C"/>
</dbReference>
<dbReference type="InterPro" id="IPR050834">
    <property type="entry name" value="Glycosyltransf_2"/>
</dbReference>
<dbReference type="Pfam" id="PF00535">
    <property type="entry name" value="Glycos_transf_2"/>
    <property type="match status" value="1"/>
</dbReference>
<keyword evidence="1 4" id="KW-0808">Transferase</keyword>
<feature type="domain" description="Glycosyltransferase 2-like" evidence="2">
    <location>
        <begin position="5"/>
        <end position="156"/>
    </location>
</feature>
<evidence type="ECO:0000313" key="5">
    <source>
        <dbReference type="Proteomes" id="UP000011134"/>
    </source>
</evidence>
<dbReference type="InterPro" id="IPR029044">
    <property type="entry name" value="Nucleotide-diphossugar_trans"/>
</dbReference>
<dbReference type="PANTHER" id="PTHR43685:SF3">
    <property type="entry name" value="SLR2126 PROTEIN"/>
    <property type="match status" value="1"/>
</dbReference>
<dbReference type="PATRIC" id="fig|1056511.3.peg.3998"/>
<gene>
    <name evidence="4" type="ORF">C942_03075</name>
</gene>